<dbReference type="GO" id="GO:0006302">
    <property type="term" value="P:double-strand break repair"/>
    <property type="evidence" value="ECO:0007669"/>
    <property type="project" value="TreeGrafter"/>
</dbReference>
<evidence type="ECO:0000313" key="6">
    <source>
        <dbReference type="EMBL" id="KRL83497.1"/>
    </source>
</evidence>
<keyword evidence="6" id="KW-0347">Helicase</keyword>
<dbReference type="PANTHER" id="PTHR30580">
    <property type="entry name" value="PRIMOSOMAL PROTEIN N"/>
    <property type="match status" value="1"/>
</dbReference>
<dbReference type="GO" id="GO:0005524">
    <property type="term" value="F:ATP binding"/>
    <property type="evidence" value="ECO:0007669"/>
    <property type="project" value="UniProtKB-KW"/>
</dbReference>
<keyword evidence="6" id="KW-0378">Hydrolase</keyword>
<evidence type="ECO:0000259" key="4">
    <source>
        <dbReference type="PROSITE" id="PS51192"/>
    </source>
</evidence>
<evidence type="ECO:0000256" key="1">
    <source>
        <dbReference type="ARBA" id="ARBA00022741"/>
    </source>
</evidence>
<evidence type="ECO:0000259" key="5">
    <source>
        <dbReference type="PROSITE" id="PS51194"/>
    </source>
</evidence>
<dbReference type="GO" id="GO:0003677">
    <property type="term" value="F:DNA binding"/>
    <property type="evidence" value="ECO:0007669"/>
    <property type="project" value="UniProtKB-KW"/>
</dbReference>
<dbReference type="SMART" id="SM00487">
    <property type="entry name" value="DEXDc"/>
    <property type="match status" value="1"/>
</dbReference>
<dbReference type="Proteomes" id="UP000051324">
    <property type="component" value="Unassembled WGS sequence"/>
</dbReference>
<evidence type="ECO:0000256" key="3">
    <source>
        <dbReference type="ARBA" id="ARBA00023125"/>
    </source>
</evidence>
<dbReference type="PANTHER" id="PTHR30580:SF1">
    <property type="entry name" value="COMF OPERON PROTEIN 1"/>
    <property type="match status" value="1"/>
</dbReference>
<dbReference type="InterPro" id="IPR014001">
    <property type="entry name" value="Helicase_ATP-bd"/>
</dbReference>
<reference evidence="6 7" key="1">
    <citation type="journal article" date="2015" name="Genome Announc.">
        <title>Expanding the biotechnology potential of lactobacilli through comparative genomics of 213 strains and associated genera.</title>
        <authorList>
            <person name="Sun Z."/>
            <person name="Harris H.M."/>
            <person name="McCann A."/>
            <person name="Guo C."/>
            <person name="Argimon S."/>
            <person name="Zhang W."/>
            <person name="Yang X."/>
            <person name="Jeffery I.B."/>
            <person name="Cooney J.C."/>
            <person name="Kagawa T.F."/>
            <person name="Liu W."/>
            <person name="Song Y."/>
            <person name="Salvetti E."/>
            <person name="Wrobel A."/>
            <person name="Rasinkangas P."/>
            <person name="Parkhill J."/>
            <person name="Rea M.C."/>
            <person name="O'Sullivan O."/>
            <person name="Ritari J."/>
            <person name="Douillard F.P."/>
            <person name="Paul Ross R."/>
            <person name="Yang R."/>
            <person name="Briner A.E."/>
            <person name="Felis G.E."/>
            <person name="de Vos W.M."/>
            <person name="Barrangou R."/>
            <person name="Klaenhammer T.R."/>
            <person name="Caufield P.W."/>
            <person name="Cui Y."/>
            <person name="Zhang H."/>
            <person name="O'Toole P.W."/>
        </authorList>
    </citation>
    <scope>NUCLEOTIDE SEQUENCE [LARGE SCALE GENOMIC DNA]</scope>
    <source>
        <strain evidence="6 7">DSM 16634</strain>
    </source>
</reference>
<dbReference type="PROSITE" id="PS51194">
    <property type="entry name" value="HELICASE_CTER"/>
    <property type="match status" value="1"/>
</dbReference>
<dbReference type="SMART" id="SM00490">
    <property type="entry name" value="HELICc"/>
    <property type="match status" value="1"/>
</dbReference>
<dbReference type="SUPFAM" id="SSF52540">
    <property type="entry name" value="P-loop containing nucleoside triphosphate hydrolases"/>
    <property type="match status" value="1"/>
</dbReference>
<dbReference type="Pfam" id="PF04851">
    <property type="entry name" value="ResIII"/>
    <property type="match status" value="1"/>
</dbReference>
<keyword evidence="2" id="KW-0067">ATP-binding</keyword>
<evidence type="ECO:0000256" key="2">
    <source>
        <dbReference type="ARBA" id="ARBA00022840"/>
    </source>
</evidence>
<dbReference type="PATRIC" id="fig|1423724.4.peg.790"/>
<dbReference type="InterPro" id="IPR001650">
    <property type="entry name" value="Helicase_C-like"/>
</dbReference>
<dbReference type="InterPro" id="IPR027417">
    <property type="entry name" value="P-loop_NTPase"/>
</dbReference>
<dbReference type="GO" id="GO:0043138">
    <property type="term" value="F:3'-5' DNA helicase activity"/>
    <property type="evidence" value="ECO:0007669"/>
    <property type="project" value="TreeGrafter"/>
</dbReference>
<dbReference type="AlphaFoldDB" id="A0A0R1TQM4"/>
<proteinExistence type="predicted"/>
<dbReference type="EMBL" id="AZFT01000053">
    <property type="protein sequence ID" value="KRL83497.1"/>
    <property type="molecule type" value="Genomic_DNA"/>
</dbReference>
<dbReference type="GO" id="GO:0006310">
    <property type="term" value="P:DNA recombination"/>
    <property type="evidence" value="ECO:0007669"/>
    <property type="project" value="TreeGrafter"/>
</dbReference>
<keyword evidence="1" id="KW-0547">Nucleotide-binding</keyword>
<keyword evidence="7" id="KW-1185">Reference proteome</keyword>
<evidence type="ECO:0000313" key="7">
    <source>
        <dbReference type="Proteomes" id="UP000051324"/>
    </source>
</evidence>
<dbReference type="InterPro" id="IPR006935">
    <property type="entry name" value="Helicase/UvrB_N"/>
</dbReference>
<gene>
    <name evidence="6" type="ORF">FC32_GL000751</name>
</gene>
<dbReference type="GO" id="GO:0006270">
    <property type="term" value="P:DNA replication initiation"/>
    <property type="evidence" value="ECO:0007669"/>
    <property type="project" value="TreeGrafter"/>
</dbReference>
<dbReference type="PROSITE" id="PS51192">
    <property type="entry name" value="HELICASE_ATP_BIND_1"/>
    <property type="match status" value="1"/>
</dbReference>
<dbReference type="RefSeq" id="WP_056957327.1">
    <property type="nucleotide sequence ID" value="NZ_AZFT01000053.1"/>
</dbReference>
<feature type="domain" description="Helicase ATP-binding" evidence="4">
    <location>
        <begin position="113"/>
        <end position="265"/>
    </location>
</feature>
<sequence length="445" mass="50535">MLALLYGRQVTQEQLTNLSIDDTADKLVKRQAVLIKKNFVQCQRCGSLTPKKVCALPNKQYYCPKCLLFGRLTTSDILYSIPEPHDFPKPISPILTAVPKLSKWQALCAKELVTIWKKQGTHLLWAVTGAGKTEILFEVIKEALKAKQRICLAAPRVDVCVELAPRIKQAFAHTKISVLYGNSRQPYRYTQLVICTVHQLFNFYQAFDLLILDETDAYPFIGDKQLHFAVANACCKRATKIFLTATPDKNLKRQVAQKKLTLSYLPLRYHRFPLPEAKIILVSDLLANFRRQKLAEKLKNYFAKWFKNEVQFLVFVPQVNWLGPVLLCLQQIFPQLKGTSVHANDENRLAKVKAFRAKEYDYLVTTTILERGITIKNVNVIVLAADSPKFSQTALVQIAGRVGRNSAYPCGDVIFCCEEVSLSVLAAKFQIKHANQRAKKLLVHE</sequence>
<protein>
    <submittedName>
        <fullName evidence="6">Superfamily II DNA RNA helicase</fullName>
    </submittedName>
</protein>
<dbReference type="eggNOG" id="COG4098">
    <property type="taxonomic scope" value="Bacteria"/>
</dbReference>
<dbReference type="GO" id="GO:0016787">
    <property type="term" value="F:hydrolase activity"/>
    <property type="evidence" value="ECO:0007669"/>
    <property type="project" value="InterPro"/>
</dbReference>
<feature type="domain" description="Helicase C-terminal" evidence="5">
    <location>
        <begin position="297"/>
        <end position="445"/>
    </location>
</feature>
<keyword evidence="3" id="KW-0238">DNA-binding</keyword>
<accession>A0A0R1TQM4</accession>
<dbReference type="Gene3D" id="3.40.50.300">
    <property type="entry name" value="P-loop containing nucleotide triphosphate hydrolases"/>
    <property type="match status" value="2"/>
</dbReference>
<organism evidence="6 7">
    <name type="scientific">Ligilactobacillus apodemi DSM 16634 = JCM 16172</name>
    <dbReference type="NCBI Taxonomy" id="1423724"/>
    <lineage>
        <taxon>Bacteria</taxon>
        <taxon>Bacillati</taxon>
        <taxon>Bacillota</taxon>
        <taxon>Bacilli</taxon>
        <taxon>Lactobacillales</taxon>
        <taxon>Lactobacillaceae</taxon>
        <taxon>Ligilactobacillus</taxon>
    </lineage>
</organism>
<dbReference type="STRING" id="1423724.FC32_GL000751"/>
<comment type="caution">
    <text evidence="6">The sequence shown here is derived from an EMBL/GenBank/DDBJ whole genome shotgun (WGS) entry which is preliminary data.</text>
</comment>
<dbReference type="Pfam" id="PF00271">
    <property type="entry name" value="Helicase_C"/>
    <property type="match status" value="1"/>
</dbReference>
<name>A0A0R1TQM4_9LACO</name>